<dbReference type="InterPro" id="IPR011798">
    <property type="entry name" value="APS_reductase"/>
</dbReference>
<dbReference type="PRINTS" id="PR00160">
    <property type="entry name" value="GLUTAREDOXIN"/>
</dbReference>
<dbReference type="GO" id="GO:0046872">
    <property type="term" value="F:metal ion binding"/>
    <property type="evidence" value="ECO:0007669"/>
    <property type="project" value="UniProtKB-KW"/>
</dbReference>
<dbReference type="GO" id="GO:0004604">
    <property type="term" value="F:phosphoadenylyl-sulfate reductase (thioredoxin) activity"/>
    <property type="evidence" value="ECO:0007669"/>
    <property type="project" value="InterPro"/>
</dbReference>
<dbReference type="Gene3D" id="3.40.50.620">
    <property type="entry name" value="HUPs"/>
    <property type="match status" value="1"/>
</dbReference>
<evidence type="ECO:0000259" key="14">
    <source>
        <dbReference type="Pfam" id="PF00462"/>
    </source>
</evidence>
<dbReference type="Proteomes" id="UP000218209">
    <property type="component" value="Unassembled WGS sequence"/>
</dbReference>
<accession>A0A1X6P4K8</accession>
<dbReference type="NCBIfam" id="NF002537">
    <property type="entry name" value="PRK02090.1"/>
    <property type="match status" value="1"/>
</dbReference>
<keyword evidence="17" id="KW-1185">Reference proteome</keyword>
<evidence type="ECO:0000256" key="6">
    <source>
        <dbReference type="ARBA" id="ARBA00023014"/>
    </source>
</evidence>
<evidence type="ECO:0000256" key="5">
    <source>
        <dbReference type="ARBA" id="ARBA00023004"/>
    </source>
</evidence>
<keyword evidence="3" id="KW-0479">Metal-binding</keyword>
<reference evidence="16 17" key="1">
    <citation type="submission" date="2017-03" db="EMBL/GenBank/DDBJ databases">
        <title>WGS assembly of Porphyra umbilicalis.</title>
        <authorList>
            <person name="Brawley S.H."/>
            <person name="Blouin N.A."/>
            <person name="Ficko-Blean E."/>
            <person name="Wheeler G.L."/>
            <person name="Lohr M."/>
            <person name="Goodson H.V."/>
            <person name="Jenkins J.W."/>
            <person name="Blaby-Haas C.E."/>
            <person name="Helliwell K.E."/>
            <person name="Chan C."/>
            <person name="Marriage T."/>
            <person name="Bhattacharya D."/>
            <person name="Klein A.S."/>
            <person name="Badis Y."/>
            <person name="Brodie J."/>
            <person name="Cao Y."/>
            <person name="Collen J."/>
            <person name="Dittami S.M."/>
            <person name="Gachon C.M."/>
            <person name="Green B.R."/>
            <person name="Karpowicz S."/>
            <person name="Kim J.W."/>
            <person name="Kudahl U."/>
            <person name="Lin S."/>
            <person name="Michel G."/>
            <person name="Mittag M."/>
            <person name="Olson B.J."/>
            <person name="Pangilinan J."/>
            <person name="Peng Y."/>
            <person name="Qiu H."/>
            <person name="Shu S."/>
            <person name="Singer J.T."/>
            <person name="Smith A.G."/>
            <person name="Sprecher B.N."/>
            <person name="Wagner V."/>
            <person name="Wang W."/>
            <person name="Wang Z.-Y."/>
            <person name="Yan J."/>
            <person name="Yarish C."/>
            <person name="Zoeuner-Riek S."/>
            <person name="Zhuang Y."/>
            <person name="Zou Y."/>
            <person name="Lindquist E.A."/>
            <person name="Grimwood J."/>
            <person name="Barry K."/>
            <person name="Rokhsar D.S."/>
            <person name="Schmutz J."/>
            <person name="Stiller J.W."/>
            <person name="Grossman A.R."/>
            <person name="Prochnik S.E."/>
        </authorList>
    </citation>
    <scope>NUCLEOTIDE SEQUENCE [LARGE SCALE GENOMIC DNA]</scope>
    <source>
        <strain evidence="16">4086291</strain>
    </source>
</reference>
<comment type="catalytic activity">
    <reaction evidence="13">
        <text>[thioredoxin]-disulfide + sulfite + AMP + 2 H(+) = adenosine 5'-phosphosulfate + [thioredoxin]-dithiol</text>
        <dbReference type="Rhea" id="RHEA:21976"/>
        <dbReference type="Rhea" id="RHEA-COMP:10698"/>
        <dbReference type="Rhea" id="RHEA-COMP:10700"/>
        <dbReference type="ChEBI" id="CHEBI:15378"/>
        <dbReference type="ChEBI" id="CHEBI:17359"/>
        <dbReference type="ChEBI" id="CHEBI:29950"/>
        <dbReference type="ChEBI" id="CHEBI:50058"/>
        <dbReference type="ChEBI" id="CHEBI:58243"/>
        <dbReference type="ChEBI" id="CHEBI:456215"/>
        <dbReference type="EC" id="1.8.4.10"/>
    </reaction>
</comment>
<evidence type="ECO:0000256" key="4">
    <source>
        <dbReference type="ARBA" id="ARBA00023002"/>
    </source>
</evidence>
<dbReference type="PANTHER" id="PTHR46482">
    <property type="entry name" value="5'-ADENYLYLSULFATE REDUCTASE 3, CHLOROPLASTIC"/>
    <property type="match status" value="1"/>
</dbReference>
<keyword evidence="5" id="KW-0408">Iron</keyword>
<evidence type="ECO:0000256" key="12">
    <source>
        <dbReference type="ARBA" id="ARBA00032041"/>
    </source>
</evidence>
<comment type="function">
    <text evidence="7">Catalyzes the formation of sulfite from adenosine 5'-phosphosulfate (APS) using thioredoxin as an electron donor.</text>
</comment>
<dbReference type="PANTHER" id="PTHR46482:SF9">
    <property type="entry name" value="5'-ADENYLYLSULFATE REDUCTASE 1, CHLOROPLASTIC"/>
    <property type="match status" value="1"/>
</dbReference>
<evidence type="ECO:0000256" key="1">
    <source>
        <dbReference type="ARBA" id="ARBA00001966"/>
    </source>
</evidence>
<dbReference type="OrthoDB" id="7869097at2759"/>
<dbReference type="HAMAP" id="MF_00063">
    <property type="entry name" value="CysH"/>
    <property type="match status" value="1"/>
</dbReference>
<evidence type="ECO:0000313" key="16">
    <source>
        <dbReference type="EMBL" id="OSX75774.1"/>
    </source>
</evidence>
<evidence type="ECO:0000256" key="10">
    <source>
        <dbReference type="ARBA" id="ARBA00029514"/>
    </source>
</evidence>
<dbReference type="CDD" id="cd03419">
    <property type="entry name" value="GRX_GRXh_1_2_like"/>
    <property type="match status" value="1"/>
</dbReference>
<dbReference type="AlphaFoldDB" id="A0A1X6P4K8"/>
<dbReference type="InterPro" id="IPR014729">
    <property type="entry name" value="Rossmann-like_a/b/a_fold"/>
</dbReference>
<feature type="domain" description="Glutaredoxin" evidence="14">
    <location>
        <begin position="317"/>
        <end position="379"/>
    </location>
</feature>
<dbReference type="InterPro" id="IPR004511">
    <property type="entry name" value="PAPS/APS_Rdtase"/>
</dbReference>
<dbReference type="Pfam" id="PF01507">
    <property type="entry name" value="PAPS_reduct"/>
    <property type="match status" value="1"/>
</dbReference>
<keyword evidence="2" id="KW-0963">Cytoplasm</keyword>
<dbReference type="EC" id="1.8.4.10" evidence="9"/>
<dbReference type="InterPro" id="IPR036249">
    <property type="entry name" value="Thioredoxin-like_sf"/>
</dbReference>
<keyword evidence="6" id="KW-0411">Iron-sulfur</keyword>
<dbReference type="EMBL" id="KV918890">
    <property type="protein sequence ID" value="OSX75774.1"/>
    <property type="molecule type" value="Genomic_DNA"/>
</dbReference>
<dbReference type="InterPro" id="IPR002500">
    <property type="entry name" value="PAPS_reduct_dom"/>
</dbReference>
<evidence type="ECO:0000256" key="11">
    <source>
        <dbReference type="ARBA" id="ARBA00030894"/>
    </source>
</evidence>
<dbReference type="SUPFAM" id="SSF52833">
    <property type="entry name" value="Thioredoxin-like"/>
    <property type="match status" value="1"/>
</dbReference>
<dbReference type="GO" id="GO:0019379">
    <property type="term" value="P:sulfate assimilation, phosphoadenylyl sulfate reduction by phosphoadenylyl-sulfate reductase (thioredoxin)"/>
    <property type="evidence" value="ECO:0007669"/>
    <property type="project" value="InterPro"/>
</dbReference>
<dbReference type="PROSITE" id="PS51354">
    <property type="entry name" value="GLUTAREDOXIN_2"/>
    <property type="match status" value="1"/>
</dbReference>
<dbReference type="InterPro" id="IPR014025">
    <property type="entry name" value="Glutaredoxin_subgr"/>
</dbReference>
<evidence type="ECO:0000256" key="3">
    <source>
        <dbReference type="ARBA" id="ARBA00022723"/>
    </source>
</evidence>
<comment type="cofactor">
    <cofactor evidence="1">
        <name>[4Fe-4S] cluster</name>
        <dbReference type="ChEBI" id="CHEBI:49883"/>
    </cofactor>
</comment>
<evidence type="ECO:0000256" key="8">
    <source>
        <dbReference type="ARBA" id="ARBA00024327"/>
    </source>
</evidence>
<gene>
    <name evidence="16" type="ORF">BU14_0220s0005</name>
</gene>
<dbReference type="InterPro" id="IPR002109">
    <property type="entry name" value="Glutaredoxin"/>
</dbReference>
<dbReference type="GO" id="GO:0051536">
    <property type="term" value="F:iron-sulfur cluster binding"/>
    <property type="evidence" value="ECO:0007669"/>
    <property type="project" value="UniProtKB-KW"/>
</dbReference>
<keyword evidence="4" id="KW-0560">Oxidoreductase</keyword>
<evidence type="ECO:0000259" key="15">
    <source>
        <dbReference type="Pfam" id="PF01507"/>
    </source>
</evidence>
<feature type="domain" description="Phosphoadenosine phosphosulphate reductase" evidence="15">
    <location>
        <begin position="87"/>
        <end position="265"/>
    </location>
</feature>
<protein>
    <recommendedName>
        <fullName evidence="10">Adenosine 5'-phosphosulfate reductase</fullName>
        <ecNumber evidence="9">1.8.4.10</ecNumber>
    </recommendedName>
    <alternativeName>
        <fullName evidence="12">5'-adenylylsulfate reductase</fullName>
    </alternativeName>
    <alternativeName>
        <fullName evidence="11">Thioredoxin-dependent 5'-adenylylsulfate reductase</fullName>
    </alternativeName>
</protein>
<evidence type="ECO:0000256" key="2">
    <source>
        <dbReference type="ARBA" id="ARBA00022490"/>
    </source>
</evidence>
<proteinExistence type="inferred from homology"/>
<comment type="pathway">
    <text evidence="8">Sulfur metabolism; hydrogen sulfide biosynthesis; sulfite from sulfate.</text>
</comment>
<dbReference type="GO" id="GO:0043866">
    <property type="term" value="F:adenylyl-sulfate reductase (thioredoxin) activity"/>
    <property type="evidence" value="ECO:0007669"/>
    <property type="project" value="UniProtKB-EC"/>
</dbReference>
<evidence type="ECO:0000256" key="7">
    <source>
        <dbReference type="ARBA" id="ARBA00024298"/>
    </source>
</evidence>
<evidence type="ECO:0000313" key="17">
    <source>
        <dbReference type="Proteomes" id="UP000218209"/>
    </source>
</evidence>
<dbReference type="SUPFAM" id="SSF52402">
    <property type="entry name" value="Adenine nucleotide alpha hydrolases-like"/>
    <property type="match status" value="1"/>
</dbReference>
<dbReference type="Pfam" id="PF00462">
    <property type="entry name" value="Glutaredoxin"/>
    <property type="match status" value="1"/>
</dbReference>
<name>A0A1X6P4K8_PORUM</name>
<evidence type="ECO:0000256" key="9">
    <source>
        <dbReference type="ARBA" id="ARBA00024386"/>
    </source>
</evidence>
<dbReference type="NCBIfam" id="TIGR02055">
    <property type="entry name" value="APS_reductase"/>
    <property type="match status" value="1"/>
</dbReference>
<dbReference type="GO" id="GO:0019344">
    <property type="term" value="P:cysteine biosynthetic process"/>
    <property type="evidence" value="ECO:0007669"/>
    <property type="project" value="InterPro"/>
</dbReference>
<dbReference type="CDD" id="cd23945">
    <property type="entry name" value="PAPS_reductase"/>
    <property type="match status" value="1"/>
</dbReference>
<dbReference type="Gene3D" id="3.40.30.10">
    <property type="entry name" value="Glutaredoxin"/>
    <property type="match status" value="1"/>
</dbReference>
<organism evidence="16 17">
    <name type="scientific">Porphyra umbilicalis</name>
    <name type="common">Purple laver</name>
    <name type="synonym">Red alga</name>
    <dbReference type="NCBI Taxonomy" id="2786"/>
    <lineage>
        <taxon>Eukaryota</taxon>
        <taxon>Rhodophyta</taxon>
        <taxon>Bangiophyceae</taxon>
        <taxon>Bangiales</taxon>
        <taxon>Bangiaceae</taxon>
        <taxon>Porphyra</taxon>
    </lineage>
</organism>
<evidence type="ECO:0000256" key="13">
    <source>
        <dbReference type="ARBA" id="ARBA00048441"/>
    </source>
</evidence>
<sequence length="411" mass="44170">MAAFAPSAAVFATAVRTAPAACGARSSAFVGAVTPAGARLPAAAPRSSAPRMAAEVDFDAVGERFAAEGKSPVEVIDYALETFPGEVAIAFSGAEDVVLVEYAHRTGKPFRVFALDTGRLHAETYKFFAKVEKHYGIRIEYTFPDSGEVEALVNEKGMFSFYEDGHQECCRARKVRPLRKKLGTLKAWITGQRKDQSPGTRTAVPVVQLDPAFKGIGDSTLIKFNPLSDVSSEQVWATIRMTEVPYNELHNQGYISIGCEPCTRPVLPNQHEREGRWWWEEATQKECGLHKGNLSDEAGAAQAADDLVADALSGASVVVFSKTSCKFCTATKDLLTKMDVPFTDINAEILKNSADVRAALERKTGQTTVPNIFIGGRHIGGNAELQAASQSGALVEMLASVGISVPQPSAK</sequence>